<proteinExistence type="predicted"/>
<reference evidence="1 2" key="1">
    <citation type="submission" date="2024-09" db="EMBL/GenBank/DDBJ databases">
        <title>Paenibacillus zeirhizospherea sp. nov., isolated from surface of the maize (Zea mays) roots in a horticulture field, Hungary.</title>
        <authorList>
            <person name="Marton D."/>
            <person name="Farkas M."/>
            <person name="Bedics A."/>
            <person name="Toth E."/>
            <person name="Tancsics A."/>
            <person name="Boka K."/>
            <person name="Maroti G."/>
            <person name="Kriszt B."/>
            <person name="Cserhati M."/>
        </authorList>
    </citation>
    <scope>NUCLEOTIDE SEQUENCE [LARGE SCALE GENOMIC DNA]</scope>
    <source>
        <strain evidence="1 2">KCTC 33519</strain>
    </source>
</reference>
<dbReference type="RefSeq" id="WP_375356143.1">
    <property type="nucleotide sequence ID" value="NZ_JBHHMI010000012.1"/>
</dbReference>
<dbReference type="Pfam" id="PF06949">
    <property type="entry name" value="DUF1292"/>
    <property type="match status" value="1"/>
</dbReference>
<evidence type="ECO:0000313" key="2">
    <source>
        <dbReference type="Proteomes" id="UP001580346"/>
    </source>
</evidence>
<protein>
    <submittedName>
        <fullName evidence="1">DUF1292 domain-containing protein</fullName>
    </submittedName>
</protein>
<dbReference type="InterPro" id="IPR009711">
    <property type="entry name" value="UPF0473"/>
</dbReference>
<name>A0ABV5AV14_9BACL</name>
<gene>
    <name evidence="1" type="ORF">ACE41H_14890</name>
</gene>
<sequence length="98" mass="11080">MTMYSREDLTWTTGLKEAFGSQVELEDGEGHSVPYTLEAEFEVGGQAYAVLCGQKAAAGEYELFRVVWKGDKPELTVIEDDDEWEDIAELYDECTFPE</sequence>
<dbReference type="Proteomes" id="UP001580346">
    <property type="component" value="Unassembled WGS sequence"/>
</dbReference>
<evidence type="ECO:0000313" key="1">
    <source>
        <dbReference type="EMBL" id="MFB5268051.1"/>
    </source>
</evidence>
<comment type="caution">
    <text evidence="1">The sequence shown here is derived from an EMBL/GenBank/DDBJ whole genome shotgun (WGS) entry which is preliminary data.</text>
</comment>
<dbReference type="EMBL" id="JBHHMI010000012">
    <property type="protein sequence ID" value="MFB5268051.1"/>
    <property type="molecule type" value="Genomic_DNA"/>
</dbReference>
<keyword evidence="2" id="KW-1185">Reference proteome</keyword>
<organism evidence="1 2">
    <name type="scientific">Paenibacillus enshidis</name>
    <dbReference type="NCBI Taxonomy" id="1458439"/>
    <lineage>
        <taxon>Bacteria</taxon>
        <taxon>Bacillati</taxon>
        <taxon>Bacillota</taxon>
        <taxon>Bacilli</taxon>
        <taxon>Bacillales</taxon>
        <taxon>Paenibacillaceae</taxon>
        <taxon>Paenibacillus</taxon>
    </lineage>
</organism>
<accession>A0ABV5AV14</accession>